<reference evidence="1" key="1">
    <citation type="submission" date="2021-05" db="EMBL/GenBank/DDBJ databases">
        <authorList>
            <person name="Scholz U."/>
            <person name="Mascher M."/>
            <person name="Fiebig A."/>
        </authorList>
    </citation>
    <scope>NUCLEOTIDE SEQUENCE [LARGE SCALE GENOMIC DNA]</scope>
</reference>
<protein>
    <submittedName>
        <fullName evidence="1">Uncharacterized protein</fullName>
    </submittedName>
</protein>
<accession>A0ACD5YQN0</accession>
<proteinExistence type="predicted"/>
<dbReference type="Proteomes" id="UP001732700">
    <property type="component" value="Chromosome 6A"/>
</dbReference>
<organism evidence="1 2">
    <name type="scientific">Avena sativa</name>
    <name type="common">Oat</name>
    <dbReference type="NCBI Taxonomy" id="4498"/>
    <lineage>
        <taxon>Eukaryota</taxon>
        <taxon>Viridiplantae</taxon>
        <taxon>Streptophyta</taxon>
        <taxon>Embryophyta</taxon>
        <taxon>Tracheophyta</taxon>
        <taxon>Spermatophyta</taxon>
        <taxon>Magnoliopsida</taxon>
        <taxon>Liliopsida</taxon>
        <taxon>Poales</taxon>
        <taxon>Poaceae</taxon>
        <taxon>BOP clade</taxon>
        <taxon>Pooideae</taxon>
        <taxon>Poodae</taxon>
        <taxon>Poeae</taxon>
        <taxon>Poeae Chloroplast Group 1 (Aveneae type)</taxon>
        <taxon>Aveninae</taxon>
        <taxon>Avena</taxon>
    </lineage>
</organism>
<keyword evidence="2" id="KW-1185">Reference proteome</keyword>
<dbReference type="EnsemblPlants" id="AVESA.00010b.r2.6AG1050420.1">
    <property type="protein sequence ID" value="AVESA.00010b.r2.6AG1050420.1.CDS"/>
    <property type="gene ID" value="AVESA.00010b.r2.6AG1050420"/>
</dbReference>
<reference evidence="1" key="2">
    <citation type="submission" date="2025-09" db="UniProtKB">
        <authorList>
            <consortium name="EnsemblPlants"/>
        </authorList>
    </citation>
    <scope>IDENTIFICATION</scope>
</reference>
<name>A0ACD5YQN0_AVESA</name>
<evidence type="ECO:0000313" key="2">
    <source>
        <dbReference type="Proteomes" id="UP001732700"/>
    </source>
</evidence>
<evidence type="ECO:0000313" key="1">
    <source>
        <dbReference type="EnsemblPlants" id="AVESA.00010b.r2.6AG1050420.1.CDS"/>
    </source>
</evidence>
<sequence length="366" mass="41075">MTSQEPELLAMAATPVGTEEWSKWSSLPGDLVRRIADSLLASNDLDQYMCLRAVCTYWRSATDDPKDNASDLRFQPRRWIIIDEVFQTEGKLLLLNTDTGRFLHKKLSLLREYYVVATTPSGFVVLADKSPPHAARVFNPLTGALTRFVAPVPPEVGVAQVGCDEDEFYLYFLSDSSRKLRMLMVSSLETVSKEFLSGVLAGDVANSNIRFRCYVVGLAAQVFLHIEREGRTPILFKMNAEIGKIEPVESVGTFAIFAGYHRCLTVDADTFSGIDANCVYYTQHSGSSVHICKYNLKDKRVERLSEVAEFVKQDKQFVLVAARPFTIIQLLCSYTMNRMDSQLSLQQMVWGTDQSRSNSVDGDLDD</sequence>